<protein>
    <recommendedName>
        <fullName evidence="4">DUF304 domain-containing protein</fullName>
    </recommendedName>
</protein>
<sequence>MFEYFWIGIKTAWSIAVFKYIAIVFALYSLLWVRRLYIVIRSGGPFLAPYHIAKGNFYIHNGICFGKRIIPLKEISLITVREISGFHCNGRRYGMYIERKRGKTITLFFGKTQKNDILIEKSKKEIKKLRRINID</sequence>
<keyword evidence="1" id="KW-1133">Transmembrane helix</keyword>
<dbReference type="AlphaFoldDB" id="M2P8W6"/>
<evidence type="ECO:0008006" key="4">
    <source>
        <dbReference type="Google" id="ProtNLM"/>
    </source>
</evidence>
<evidence type="ECO:0000256" key="1">
    <source>
        <dbReference type="SAM" id="Phobius"/>
    </source>
</evidence>
<keyword evidence="3" id="KW-1185">Reference proteome</keyword>
<dbReference type="OrthoDB" id="2083372at2"/>
<feature type="transmembrane region" description="Helical" evidence="1">
    <location>
        <begin position="12"/>
        <end position="33"/>
    </location>
</feature>
<dbReference type="eggNOG" id="ENOG50303N5">
    <property type="taxonomic scope" value="Bacteria"/>
</dbReference>
<organism evidence="2 3">
    <name type="scientific">Eggerthia catenaformis OT 569 = DSM 20559</name>
    <dbReference type="NCBI Taxonomy" id="999415"/>
    <lineage>
        <taxon>Bacteria</taxon>
        <taxon>Bacillati</taxon>
        <taxon>Bacillota</taxon>
        <taxon>Erysipelotrichia</taxon>
        <taxon>Erysipelotrichales</taxon>
        <taxon>Coprobacillaceae</taxon>
        <taxon>Eggerthia</taxon>
    </lineage>
</organism>
<accession>M2P8W6</accession>
<name>M2P8W6_9FIRM</name>
<gene>
    <name evidence="2" type="ORF">HMPREF9943_00839</name>
</gene>
<dbReference type="Proteomes" id="UP000011758">
    <property type="component" value="Unassembled WGS sequence"/>
</dbReference>
<proteinExistence type="predicted"/>
<keyword evidence="1" id="KW-0472">Membrane</keyword>
<keyword evidence="1" id="KW-0812">Transmembrane</keyword>
<dbReference type="RefSeq" id="WP_004802343.1">
    <property type="nucleotide sequence ID" value="NZ_KB446647.1"/>
</dbReference>
<evidence type="ECO:0000313" key="3">
    <source>
        <dbReference type="Proteomes" id="UP000011758"/>
    </source>
</evidence>
<reference evidence="2 3" key="1">
    <citation type="submission" date="2013-02" db="EMBL/GenBank/DDBJ databases">
        <title>The Genome Sequence of Lactobacillus catenaformis F0143.</title>
        <authorList>
            <consortium name="The Broad Institute Genome Sequencing Platform"/>
            <person name="Earl A."/>
            <person name="Ward D."/>
            <person name="Feldgarden M."/>
            <person name="Gevers D."/>
            <person name="Izard J."/>
            <person name="Blanton J.M."/>
            <person name="Mathney J."/>
            <person name="Dewhirst F.E."/>
            <person name="Young S.K."/>
            <person name="Zeng Q."/>
            <person name="Gargeya S."/>
            <person name="Fitzgerald M."/>
            <person name="Haas B."/>
            <person name="Abouelleil A."/>
            <person name="Alvarado L."/>
            <person name="Arachchi H.M."/>
            <person name="Berlin A."/>
            <person name="Chapman S.B."/>
            <person name="Gearin G."/>
            <person name="Goldberg J."/>
            <person name="Griggs A."/>
            <person name="Gujja S."/>
            <person name="Hansen M."/>
            <person name="Heiman D."/>
            <person name="Howarth C."/>
            <person name="Larimer J."/>
            <person name="Lui A."/>
            <person name="MacDonald P.J.P."/>
            <person name="McCowen C."/>
            <person name="Montmayeur A."/>
            <person name="Murphy C."/>
            <person name="Neiman D."/>
            <person name="Pearson M."/>
            <person name="Priest M."/>
            <person name="Roberts A."/>
            <person name="Saif S."/>
            <person name="Shea T."/>
            <person name="Sisk P."/>
            <person name="Stolte C."/>
            <person name="Sykes S."/>
            <person name="Wortman J."/>
            <person name="Nusbaum C."/>
            <person name="Birren B."/>
        </authorList>
    </citation>
    <scope>NUCLEOTIDE SEQUENCE [LARGE SCALE GENOMIC DNA]</scope>
    <source>
        <strain evidence="2 3">OT 569</strain>
    </source>
</reference>
<evidence type="ECO:0000313" key="2">
    <source>
        <dbReference type="EMBL" id="EMD16797.1"/>
    </source>
</evidence>
<dbReference type="EMBL" id="AGEJ01000013">
    <property type="protein sequence ID" value="EMD16797.1"/>
    <property type="molecule type" value="Genomic_DNA"/>
</dbReference>
<comment type="caution">
    <text evidence="2">The sequence shown here is derived from an EMBL/GenBank/DDBJ whole genome shotgun (WGS) entry which is preliminary data.</text>
</comment>
<dbReference type="BioCyc" id="ECAT999415-HMP:GTTI-862-MONOMER"/>